<evidence type="ECO:0000259" key="1">
    <source>
        <dbReference type="Pfam" id="PF05699"/>
    </source>
</evidence>
<dbReference type="InterPro" id="IPR012337">
    <property type="entry name" value="RNaseH-like_sf"/>
</dbReference>
<evidence type="ECO:0000313" key="3">
    <source>
        <dbReference type="Proteomes" id="UP000765509"/>
    </source>
</evidence>
<comment type="caution">
    <text evidence="2">The sequence shown here is derived from an EMBL/GenBank/DDBJ whole genome shotgun (WGS) entry which is preliminary data.</text>
</comment>
<reference evidence="2" key="1">
    <citation type="submission" date="2021-03" db="EMBL/GenBank/DDBJ databases">
        <title>Draft genome sequence of rust myrtle Austropuccinia psidii MF-1, a brazilian biotype.</title>
        <authorList>
            <person name="Quecine M.C."/>
            <person name="Pachon D.M.R."/>
            <person name="Bonatelli M.L."/>
            <person name="Correr F.H."/>
            <person name="Franceschini L.M."/>
            <person name="Leite T.F."/>
            <person name="Margarido G.R.A."/>
            <person name="Almeida C.A."/>
            <person name="Ferrarezi J.A."/>
            <person name="Labate C.A."/>
        </authorList>
    </citation>
    <scope>NUCLEOTIDE SEQUENCE</scope>
    <source>
        <strain evidence="2">MF-1</strain>
    </source>
</reference>
<gene>
    <name evidence="2" type="ORF">O181_049451</name>
</gene>
<proteinExistence type="predicted"/>
<dbReference type="GO" id="GO:0046983">
    <property type="term" value="F:protein dimerization activity"/>
    <property type="evidence" value="ECO:0007669"/>
    <property type="project" value="InterPro"/>
</dbReference>
<keyword evidence="3" id="KW-1185">Reference proteome</keyword>
<name>A0A9Q3DZX9_9BASI</name>
<dbReference type="AlphaFoldDB" id="A0A9Q3DZX9"/>
<evidence type="ECO:0000313" key="2">
    <source>
        <dbReference type="EMBL" id="MBW0509736.1"/>
    </source>
</evidence>
<dbReference type="OrthoDB" id="1607513at2759"/>
<dbReference type="SUPFAM" id="SSF53098">
    <property type="entry name" value="Ribonuclease H-like"/>
    <property type="match status" value="1"/>
</dbReference>
<organism evidence="2 3">
    <name type="scientific">Austropuccinia psidii MF-1</name>
    <dbReference type="NCBI Taxonomy" id="1389203"/>
    <lineage>
        <taxon>Eukaryota</taxon>
        <taxon>Fungi</taxon>
        <taxon>Dikarya</taxon>
        <taxon>Basidiomycota</taxon>
        <taxon>Pucciniomycotina</taxon>
        <taxon>Pucciniomycetes</taxon>
        <taxon>Pucciniales</taxon>
        <taxon>Sphaerophragmiaceae</taxon>
        <taxon>Austropuccinia</taxon>
    </lineage>
</organism>
<sequence>MWWNFFLKQIQQAHQLKLSIQIYTNTPQTDKYHLTKEVWSTMEYMEPILQMFNHACNVFQSKAPSKHLVLPYYQVILNRLTHYASNSPHLWRQACEAAHAKLKKYYDFEMANNNSLIETLLNPKYCKGIFKQMGVPPHQAKEVINILAWECSTLAQNKQSGQVTGDQQSSSDNLSEPETFNLLKHLKQPPMKTMYDVLHSQDDEVTPYLQNTHPMTKGKHILDYWKHQIMSWNFPNLGKVALRYLSLPAASASVERLKRFSDTAYLAQTMTTKYFLAQRRCAPNSRSGISPFFLIFFLSASIFHLQQCAFSKNSSIERDLIDAEARTESSQTNFRGSLRARRNPNRDLYGKRNDRLLSLIVTRITRKKQKELSKHKARIKALNTSENNFHKNTLPTGHCLIENVTWQQDRIIESQNSPDRLLEAAYIFIYPLVLLNLHTSSIQEVTNPAELALLFTSLKKAYGEDAESAMEAIQFIKTLHDETLRLNCKIIYSLGQRLSSSVAKAEQRALSNFFCNRLLSAESRETILAPKTSRQVLVKNPQGSGEGISKESGEKFNWEIIGTYASWPTVQVNNNQITRIEIAMRLIELYFKKANEEKWNIIFEKEAAFISFVTKISLRYKNRNLSPWYDANKKNLRKNPLLPWKNDFKKDEGSIELIRKVFFPHKFTIYSTSFEVSVSQSIRKTDQWIHSPILNRALKQKLIQYYDAKKELQIQAGAKWSSQDSNPGHIPKDPHPLPKLLIAEDLLDEAESVTKPCQVDPFYEMIHSFGLRKPQRKELQLPDLPKSPVFSAPEIVSQTTLEDLYITNEALKELHKFMMNFSLRILLVFNVRASADVLGAELGAITEKFSSKLHSSKELKTAILYPEAYSESDLENLLSPLERAILSYLRTAGIPLSKKDIENLDSPAAFQVWKQELAQVEIAVNLFILHYKQVNPDKWEAIFARDEEFLLFLHITNRKSRNVAAWKDIIRGTLRNRALLPWKDALTLDEDKLMGLKKLYLGRSYYTQKAQLLKVLTY</sequence>
<feature type="domain" description="HAT C-terminal dimerisation" evidence="1">
    <location>
        <begin position="210"/>
        <end position="258"/>
    </location>
</feature>
<dbReference type="EMBL" id="AVOT02021113">
    <property type="protein sequence ID" value="MBW0509736.1"/>
    <property type="molecule type" value="Genomic_DNA"/>
</dbReference>
<dbReference type="Pfam" id="PF05699">
    <property type="entry name" value="Dimer_Tnp_hAT"/>
    <property type="match status" value="1"/>
</dbReference>
<dbReference type="Proteomes" id="UP000765509">
    <property type="component" value="Unassembled WGS sequence"/>
</dbReference>
<protein>
    <recommendedName>
        <fullName evidence="1">HAT C-terminal dimerisation domain-containing protein</fullName>
    </recommendedName>
</protein>
<accession>A0A9Q3DZX9</accession>
<dbReference type="InterPro" id="IPR008906">
    <property type="entry name" value="HATC_C_dom"/>
</dbReference>